<keyword evidence="1" id="KW-1133">Transmembrane helix</keyword>
<reference evidence="2" key="1">
    <citation type="journal article" date="2020" name="Stud. Mycol.">
        <title>101 Dothideomycetes genomes: a test case for predicting lifestyles and emergence of pathogens.</title>
        <authorList>
            <person name="Haridas S."/>
            <person name="Albert R."/>
            <person name="Binder M."/>
            <person name="Bloem J."/>
            <person name="Labutti K."/>
            <person name="Salamov A."/>
            <person name="Andreopoulos B."/>
            <person name="Baker S."/>
            <person name="Barry K."/>
            <person name="Bills G."/>
            <person name="Bluhm B."/>
            <person name="Cannon C."/>
            <person name="Castanera R."/>
            <person name="Culley D."/>
            <person name="Daum C."/>
            <person name="Ezra D."/>
            <person name="Gonzalez J."/>
            <person name="Henrissat B."/>
            <person name="Kuo A."/>
            <person name="Liang C."/>
            <person name="Lipzen A."/>
            <person name="Lutzoni F."/>
            <person name="Magnuson J."/>
            <person name="Mondo S."/>
            <person name="Nolan M."/>
            <person name="Ohm R."/>
            <person name="Pangilinan J."/>
            <person name="Park H.-J."/>
            <person name="Ramirez L."/>
            <person name="Alfaro M."/>
            <person name="Sun H."/>
            <person name="Tritt A."/>
            <person name="Yoshinaga Y."/>
            <person name="Zwiers L.-H."/>
            <person name="Turgeon B."/>
            <person name="Goodwin S."/>
            <person name="Spatafora J."/>
            <person name="Crous P."/>
            <person name="Grigoriev I."/>
        </authorList>
    </citation>
    <scope>NUCLEOTIDE SEQUENCE</scope>
    <source>
        <strain evidence="2">CBS 627.86</strain>
    </source>
</reference>
<feature type="transmembrane region" description="Helical" evidence="1">
    <location>
        <begin position="51"/>
        <end position="73"/>
    </location>
</feature>
<dbReference type="EMBL" id="ML977322">
    <property type="protein sequence ID" value="KAF2115997.1"/>
    <property type="molecule type" value="Genomic_DNA"/>
</dbReference>
<protein>
    <submittedName>
        <fullName evidence="2">Uncharacterized protein</fullName>
    </submittedName>
</protein>
<evidence type="ECO:0000313" key="3">
    <source>
        <dbReference type="Proteomes" id="UP000799770"/>
    </source>
</evidence>
<keyword evidence="3" id="KW-1185">Reference proteome</keyword>
<sequence>MARKSFFNLRCIMGMAFTDLAWCTVFCTCFCDLSSSLFAPARPPIIPMGCLGGYITGTFITFSFLLSFLYLVFHYDSERRGVFKDRLRFQLPLHLLSKRTVTW</sequence>
<proteinExistence type="predicted"/>
<dbReference type="AlphaFoldDB" id="A0A6A5ZBC0"/>
<gene>
    <name evidence="2" type="ORF">BDV96DRAFT_62342</name>
</gene>
<keyword evidence="1" id="KW-0472">Membrane</keyword>
<organism evidence="2 3">
    <name type="scientific">Lophiotrema nucula</name>
    <dbReference type="NCBI Taxonomy" id="690887"/>
    <lineage>
        <taxon>Eukaryota</taxon>
        <taxon>Fungi</taxon>
        <taxon>Dikarya</taxon>
        <taxon>Ascomycota</taxon>
        <taxon>Pezizomycotina</taxon>
        <taxon>Dothideomycetes</taxon>
        <taxon>Pleosporomycetidae</taxon>
        <taxon>Pleosporales</taxon>
        <taxon>Lophiotremataceae</taxon>
        <taxon>Lophiotrema</taxon>
    </lineage>
</organism>
<accession>A0A6A5ZBC0</accession>
<evidence type="ECO:0000256" key="1">
    <source>
        <dbReference type="SAM" id="Phobius"/>
    </source>
</evidence>
<dbReference type="Proteomes" id="UP000799770">
    <property type="component" value="Unassembled WGS sequence"/>
</dbReference>
<keyword evidence="1" id="KW-0812">Transmembrane</keyword>
<evidence type="ECO:0000313" key="2">
    <source>
        <dbReference type="EMBL" id="KAF2115997.1"/>
    </source>
</evidence>
<name>A0A6A5ZBC0_9PLEO</name>